<dbReference type="KEGG" id="saci:Sinac_4565"/>
<evidence type="ECO:0000256" key="1">
    <source>
        <dbReference type="SAM" id="MobiDB-lite"/>
    </source>
</evidence>
<evidence type="ECO:0000313" key="3">
    <source>
        <dbReference type="Proteomes" id="UP000010798"/>
    </source>
</evidence>
<keyword evidence="3" id="KW-1185">Reference proteome</keyword>
<proteinExistence type="predicted"/>
<evidence type="ECO:0000313" key="2">
    <source>
        <dbReference type="EMBL" id="AGA28745.1"/>
    </source>
</evidence>
<gene>
    <name evidence="2" type="ordered locus">Sinac_4565</name>
</gene>
<feature type="region of interest" description="Disordered" evidence="1">
    <location>
        <begin position="22"/>
        <end position="52"/>
    </location>
</feature>
<accession>L0DIR6</accession>
<reference evidence="2 3" key="1">
    <citation type="submission" date="2012-02" db="EMBL/GenBank/DDBJ databases">
        <title>Complete sequence of chromosome of Singulisphaera acidiphila DSM 18658.</title>
        <authorList>
            <consortium name="US DOE Joint Genome Institute (JGI-PGF)"/>
            <person name="Lucas S."/>
            <person name="Copeland A."/>
            <person name="Lapidus A."/>
            <person name="Glavina del Rio T."/>
            <person name="Dalin E."/>
            <person name="Tice H."/>
            <person name="Bruce D."/>
            <person name="Goodwin L."/>
            <person name="Pitluck S."/>
            <person name="Peters L."/>
            <person name="Ovchinnikova G."/>
            <person name="Chertkov O."/>
            <person name="Kyrpides N."/>
            <person name="Mavromatis K."/>
            <person name="Ivanova N."/>
            <person name="Brettin T."/>
            <person name="Detter J.C."/>
            <person name="Han C."/>
            <person name="Larimer F."/>
            <person name="Land M."/>
            <person name="Hauser L."/>
            <person name="Markowitz V."/>
            <person name="Cheng J.-F."/>
            <person name="Hugenholtz P."/>
            <person name="Woyke T."/>
            <person name="Wu D."/>
            <person name="Tindall B."/>
            <person name="Pomrenke H."/>
            <person name="Brambilla E."/>
            <person name="Klenk H.-P."/>
            <person name="Eisen J.A."/>
        </authorList>
    </citation>
    <scope>NUCLEOTIDE SEQUENCE [LARGE SCALE GENOMIC DNA]</scope>
    <source>
        <strain evidence="3">ATCC BAA-1392 / DSM 18658 / VKM B-2454 / MOB10</strain>
    </source>
</reference>
<sequence>MAAPHRWAAWTERSSSVRLPLSVGAERKEARPLDAAAATPRKKRHRKPAVPFPNLADAAKGEALRDVAVVSLAHPSQAVPFPRPSGAEAAVHRGAATVALKTTIHRPAVPFPRTVRVAKAAAHRGVAVATLKLHRRGVRYRKTARAGKAGVHRGVAVAILKLRRPVVPSPKRVRAGKAGVHRGVAVAIRSRRSRVVPSRRKVDAVRRLGRAGLESTRRAVAVRPRRAVLLSVLAAAGIHIPPPR</sequence>
<dbReference type="Proteomes" id="UP000010798">
    <property type="component" value="Chromosome"/>
</dbReference>
<name>L0DIR6_SINAD</name>
<dbReference type="HOGENOM" id="CLU_1137430_0_0_0"/>
<dbReference type="AlphaFoldDB" id="L0DIR6"/>
<protein>
    <submittedName>
        <fullName evidence="2">Uncharacterized protein</fullName>
    </submittedName>
</protein>
<organism evidence="2 3">
    <name type="scientific">Singulisphaera acidiphila (strain ATCC BAA-1392 / DSM 18658 / VKM B-2454 / MOB10)</name>
    <dbReference type="NCBI Taxonomy" id="886293"/>
    <lineage>
        <taxon>Bacteria</taxon>
        <taxon>Pseudomonadati</taxon>
        <taxon>Planctomycetota</taxon>
        <taxon>Planctomycetia</taxon>
        <taxon>Isosphaerales</taxon>
        <taxon>Isosphaeraceae</taxon>
        <taxon>Singulisphaera</taxon>
    </lineage>
</organism>
<dbReference type="EMBL" id="CP003364">
    <property type="protein sequence ID" value="AGA28745.1"/>
    <property type="molecule type" value="Genomic_DNA"/>
</dbReference>